<proteinExistence type="inferred from homology"/>
<dbReference type="Proteomes" id="UP001596170">
    <property type="component" value="Unassembled WGS sequence"/>
</dbReference>
<evidence type="ECO:0000256" key="4">
    <source>
        <dbReference type="ARBA" id="ARBA00022842"/>
    </source>
</evidence>
<feature type="binding site" evidence="9">
    <location>
        <begin position="208"/>
        <end position="209"/>
    </location>
    <ligand>
        <name>sn-glycerol 1-phosphate</name>
        <dbReference type="ChEBI" id="CHEBI:57685"/>
    </ligand>
</feature>
<evidence type="ECO:0000256" key="1">
    <source>
        <dbReference type="ARBA" id="ARBA00022516"/>
    </source>
</evidence>
<evidence type="ECO:0000256" key="3">
    <source>
        <dbReference type="ARBA" id="ARBA00022723"/>
    </source>
</evidence>
<dbReference type="RefSeq" id="WP_377734878.1">
    <property type="nucleotide sequence ID" value="NZ_JBHSRI010000023.1"/>
</dbReference>
<keyword evidence="1 9" id="KW-0444">Lipid biosynthesis</keyword>
<dbReference type="EC" id="2.5.1.n9" evidence="9"/>
<dbReference type="InterPro" id="IPR038597">
    <property type="entry name" value="GGGP/HepGP_synthase_sf"/>
</dbReference>
<keyword evidence="7 9" id="KW-1208">Phospholipid metabolism</keyword>
<dbReference type="GO" id="GO:0016740">
    <property type="term" value="F:transferase activity"/>
    <property type="evidence" value="ECO:0007669"/>
    <property type="project" value="UniProtKB-KW"/>
</dbReference>
<evidence type="ECO:0000256" key="9">
    <source>
        <dbReference type="HAMAP-Rule" id="MF_00112"/>
    </source>
</evidence>
<keyword evidence="6 9" id="KW-0594">Phospholipid biosynthesis</keyword>
<comment type="caution">
    <text evidence="10">The sequence shown here is derived from an EMBL/GenBank/DDBJ whole genome shotgun (WGS) entry which is preliminary data.</text>
</comment>
<feature type="binding site" evidence="9">
    <location>
        <position position="11"/>
    </location>
    <ligand>
        <name>sn-glycerol 1-phosphate</name>
        <dbReference type="ChEBI" id="CHEBI:57685"/>
    </ligand>
</feature>
<keyword evidence="4 9" id="KW-0460">Magnesium</keyword>
<evidence type="ECO:0000313" key="10">
    <source>
        <dbReference type="EMBL" id="MFC6040422.1"/>
    </source>
</evidence>
<evidence type="ECO:0000256" key="5">
    <source>
        <dbReference type="ARBA" id="ARBA00023098"/>
    </source>
</evidence>
<protein>
    <recommendedName>
        <fullName evidence="9">Heptaprenylglyceryl phosphate synthase</fullName>
        <shortName evidence="9">HepGP synthase</shortName>
        <ecNumber evidence="9">2.5.1.n9</ecNumber>
    </recommendedName>
    <alternativeName>
        <fullName evidence="9">Glycerol-1-phosphate heptaprenyltransferase</fullName>
    </alternativeName>
</protein>
<evidence type="ECO:0000256" key="2">
    <source>
        <dbReference type="ARBA" id="ARBA00022679"/>
    </source>
</evidence>
<comment type="similarity">
    <text evidence="9">Belongs to the GGGP/HepGP synthase family. Group I subfamily.</text>
</comment>
<dbReference type="HAMAP" id="MF_00112">
    <property type="entry name" value="GGGP_HepGP_synthase"/>
    <property type="match status" value="1"/>
</dbReference>
<name>A0ABW1LB20_9BACL</name>
<dbReference type="NCBIfam" id="TIGR01768">
    <property type="entry name" value="GGGP-family"/>
    <property type="match status" value="1"/>
</dbReference>
<dbReference type="PANTHER" id="PTHR40029">
    <property type="match status" value="1"/>
</dbReference>
<sequence length="230" mass="25593">MEYLQWRHVFKLDPAKVMSDEALKRVCESGTDAILVGGTDGVTLDLVVDLLIRVRQYTVPVALEISTIESVTPGFDFYFIPSVLNSTKTTFVKDLQVEAIKEFGDFMDWTELVPEGYCILNPDCKAAQVTEAHTELSVDDVIAHARLAEHFFNMPIFYLEYSGMYGDPTMVRAAKKVLTKTRLFYGGGITSAQQAAEMAKIADTIVVGNHLYDNLTEALETVKAVHDLSL</sequence>
<dbReference type="InterPro" id="IPR008205">
    <property type="entry name" value="GGGP_HepGP_synthase"/>
</dbReference>
<gene>
    <name evidence="9" type="primary">pcrB</name>
    <name evidence="10" type="ORF">ACFPYN_13425</name>
</gene>
<comment type="subunit">
    <text evidence="9">Homodimer.</text>
</comment>
<organism evidence="10 11">
    <name type="scientific">Paenisporosarcina macmurdoensis</name>
    <dbReference type="NCBI Taxonomy" id="212659"/>
    <lineage>
        <taxon>Bacteria</taxon>
        <taxon>Bacillati</taxon>
        <taxon>Bacillota</taxon>
        <taxon>Bacilli</taxon>
        <taxon>Bacillales</taxon>
        <taxon>Caryophanaceae</taxon>
        <taxon>Paenisporosarcina</taxon>
    </lineage>
</organism>
<keyword evidence="3 9" id="KW-0479">Metal-binding</keyword>
<dbReference type="NCBIfam" id="NF003197">
    <property type="entry name" value="PRK04169.1-1"/>
    <property type="match status" value="1"/>
</dbReference>
<feature type="binding site" evidence="9">
    <location>
        <position position="13"/>
    </location>
    <ligand>
        <name>Mg(2+)</name>
        <dbReference type="ChEBI" id="CHEBI:18420"/>
    </ligand>
</feature>
<accession>A0ABW1LB20</accession>
<dbReference type="Gene3D" id="3.20.20.390">
    <property type="entry name" value="FMN-linked oxidoreductases"/>
    <property type="match status" value="1"/>
</dbReference>
<dbReference type="CDD" id="cd02812">
    <property type="entry name" value="PcrB_like"/>
    <property type="match status" value="1"/>
</dbReference>
<evidence type="ECO:0000313" key="11">
    <source>
        <dbReference type="Proteomes" id="UP001596170"/>
    </source>
</evidence>
<dbReference type="Pfam" id="PF01884">
    <property type="entry name" value="PcrB"/>
    <property type="match status" value="1"/>
</dbReference>
<comment type="caution">
    <text evidence="9">Lacks conserved residue(s) required for the propagation of feature annotation.</text>
</comment>
<feature type="binding site" evidence="9">
    <location>
        <position position="188"/>
    </location>
    <ligand>
        <name>sn-glycerol 1-phosphate</name>
        <dbReference type="ChEBI" id="CHEBI:57685"/>
    </ligand>
</feature>
<comment type="cofactor">
    <cofactor evidence="9">
        <name>Mg(2+)</name>
        <dbReference type="ChEBI" id="CHEBI:18420"/>
    </cofactor>
</comment>
<feature type="binding site" evidence="9">
    <location>
        <position position="39"/>
    </location>
    <ligand>
        <name>Mg(2+)</name>
        <dbReference type="ChEBI" id="CHEBI:18420"/>
    </ligand>
</feature>
<reference evidence="11" key="1">
    <citation type="journal article" date="2019" name="Int. J. Syst. Evol. Microbiol.">
        <title>The Global Catalogue of Microorganisms (GCM) 10K type strain sequencing project: providing services to taxonomists for standard genome sequencing and annotation.</title>
        <authorList>
            <consortium name="The Broad Institute Genomics Platform"/>
            <consortium name="The Broad Institute Genome Sequencing Center for Infectious Disease"/>
            <person name="Wu L."/>
            <person name="Ma J."/>
        </authorList>
    </citation>
    <scope>NUCLEOTIDE SEQUENCE [LARGE SCALE GENOMIC DNA]</scope>
    <source>
        <strain evidence="11">CCUG 54527</strain>
    </source>
</reference>
<comment type="catalytic activity">
    <reaction evidence="8 9">
        <text>sn-glycerol 1-phosphate + all-trans-heptaprenyl diphosphate = 3-heptaprenyl-sn-glycero-1-phosphate + diphosphate</text>
        <dbReference type="Rhea" id="RHEA:33495"/>
        <dbReference type="ChEBI" id="CHEBI:33019"/>
        <dbReference type="ChEBI" id="CHEBI:57685"/>
        <dbReference type="ChEBI" id="CHEBI:58206"/>
        <dbReference type="ChEBI" id="CHEBI:64781"/>
        <dbReference type="EC" id="2.5.1.n9"/>
    </reaction>
</comment>
<feature type="binding site" evidence="9">
    <location>
        <begin position="158"/>
        <end position="163"/>
    </location>
    <ligand>
        <name>sn-glycerol 1-phosphate</name>
        <dbReference type="ChEBI" id="CHEBI:57685"/>
    </ligand>
</feature>
<dbReference type="PANTHER" id="PTHR40029:SF2">
    <property type="entry name" value="HEPTAPRENYLGLYCERYL PHOSPHATE SYNTHASE"/>
    <property type="match status" value="1"/>
</dbReference>
<dbReference type="EMBL" id="JBHSRI010000023">
    <property type="protein sequence ID" value="MFC6040422.1"/>
    <property type="molecule type" value="Genomic_DNA"/>
</dbReference>
<keyword evidence="11" id="KW-1185">Reference proteome</keyword>
<dbReference type="SUPFAM" id="SSF51395">
    <property type="entry name" value="FMN-linked oxidoreductases"/>
    <property type="match status" value="1"/>
</dbReference>
<dbReference type="InterPro" id="IPR039074">
    <property type="entry name" value="GGGP/HepGP_synthase_I"/>
</dbReference>
<comment type="function">
    <text evidence="9">Prenyltransferase that catalyzes in vivo the transfer of the heptaprenyl moiety of heptaprenyl pyrophosphate (HepPP; 35 carbon atoms) to the C3 hydroxyl of sn-glycerol-1-phosphate (G1P), producing heptaprenylglyceryl phosphate (HepGP). This reaction is an ether-bond-formation step in the biosynthesis of archaea-type G1P-based membrane lipids found in Bacillales.</text>
</comment>
<keyword evidence="5 9" id="KW-0443">Lipid metabolism</keyword>
<dbReference type="NCBIfam" id="NF003199">
    <property type="entry name" value="PRK04169.1-3"/>
    <property type="match status" value="1"/>
</dbReference>
<evidence type="ECO:0000256" key="7">
    <source>
        <dbReference type="ARBA" id="ARBA00023264"/>
    </source>
</evidence>
<comment type="pathway">
    <text evidence="9">Membrane lipid metabolism; glycerophospholipid metabolism.</text>
</comment>
<keyword evidence="2 9" id="KW-0808">Transferase</keyword>
<evidence type="ECO:0000256" key="8">
    <source>
        <dbReference type="ARBA" id="ARBA00048318"/>
    </source>
</evidence>
<evidence type="ECO:0000256" key="6">
    <source>
        <dbReference type="ARBA" id="ARBA00023209"/>
    </source>
</evidence>